<dbReference type="Pfam" id="PF00571">
    <property type="entry name" value="CBS"/>
    <property type="match status" value="2"/>
</dbReference>
<evidence type="ECO:0000256" key="2">
    <source>
        <dbReference type="ARBA" id="ARBA00006337"/>
    </source>
</evidence>
<evidence type="ECO:0000256" key="1">
    <source>
        <dbReference type="ARBA" id="ARBA00004141"/>
    </source>
</evidence>
<organism evidence="13 14">
    <name type="scientific">Halalkalibacter alkalisediminis</name>
    <dbReference type="NCBI Taxonomy" id="935616"/>
    <lineage>
        <taxon>Bacteria</taxon>
        <taxon>Bacillati</taxon>
        <taxon>Bacillota</taxon>
        <taxon>Bacilli</taxon>
        <taxon>Bacillales</taxon>
        <taxon>Bacillaceae</taxon>
        <taxon>Halalkalibacter</taxon>
    </lineage>
</organism>
<dbReference type="CDD" id="cd04590">
    <property type="entry name" value="CBS_pair_CorC_HlyC_assoc"/>
    <property type="match status" value="1"/>
</dbReference>
<dbReference type="SUPFAM" id="SSF56176">
    <property type="entry name" value="FAD-binding/transporter-associated domain-like"/>
    <property type="match status" value="1"/>
</dbReference>
<accession>A0ABV6NMF2</accession>
<feature type="domain" description="CBS" evidence="11">
    <location>
        <begin position="271"/>
        <end position="331"/>
    </location>
</feature>
<evidence type="ECO:0000256" key="6">
    <source>
        <dbReference type="ARBA" id="ARBA00023122"/>
    </source>
</evidence>
<dbReference type="Pfam" id="PF01595">
    <property type="entry name" value="CNNM"/>
    <property type="match status" value="1"/>
</dbReference>
<dbReference type="PANTHER" id="PTHR22777">
    <property type="entry name" value="HEMOLYSIN-RELATED"/>
    <property type="match status" value="1"/>
</dbReference>
<dbReference type="SUPFAM" id="SSF54631">
    <property type="entry name" value="CBS-domain pair"/>
    <property type="match status" value="1"/>
</dbReference>
<evidence type="ECO:0000259" key="12">
    <source>
        <dbReference type="PROSITE" id="PS51846"/>
    </source>
</evidence>
<reference evidence="13 14" key="1">
    <citation type="submission" date="2024-09" db="EMBL/GenBank/DDBJ databases">
        <authorList>
            <person name="Sun Q."/>
            <person name="Mori K."/>
        </authorList>
    </citation>
    <scope>NUCLEOTIDE SEQUENCE [LARGE SCALE GENOMIC DNA]</scope>
    <source>
        <strain evidence="13 14">NCAIM B.02301</strain>
    </source>
</reference>
<dbReference type="InterPro" id="IPR046342">
    <property type="entry name" value="CBS_dom_sf"/>
</dbReference>
<keyword evidence="5 9" id="KW-1133">Transmembrane helix</keyword>
<keyword evidence="6 8" id="KW-0129">CBS domain</keyword>
<dbReference type="EMBL" id="JBHLTR010000058">
    <property type="protein sequence ID" value="MFC0561427.1"/>
    <property type="molecule type" value="Genomic_DNA"/>
</dbReference>
<keyword evidence="7 9" id="KW-0472">Membrane</keyword>
<dbReference type="InterPro" id="IPR002550">
    <property type="entry name" value="CNNM"/>
</dbReference>
<dbReference type="InterPro" id="IPR005170">
    <property type="entry name" value="Transptr-assoc_dom"/>
</dbReference>
<dbReference type="InterPro" id="IPR016169">
    <property type="entry name" value="FAD-bd_PCMH_sub2"/>
</dbReference>
<dbReference type="PROSITE" id="PS51371">
    <property type="entry name" value="CBS"/>
    <property type="match status" value="2"/>
</dbReference>
<evidence type="ECO:0000256" key="9">
    <source>
        <dbReference type="PROSITE-ProRule" id="PRU01193"/>
    </source>
</evidence>
<dbReference type="Gene3D" id="3.30.465.10">
    <property type="match status" value="1"/>
</dbReference>
<dbReference type="InterPro" id="IPR044751">
    <property type="entry name" value="Ion_transp-like_CBS"/>
</dbReference>
<comment type="subcellular location">
    <subcellularLocation>
        <location evidence="1">Membrane</location>
        <topology evidence="1">Multi-pass membrane protein</topology>
    </subcellularLocation>
</comment>
<evidence type="ECO:0000256" key="5">
    <source>
        <dbReference type="ARBA" id="ARBA00022989"/>
    </source>
</evidence>
<comment type="caution">
    <text evidence="13">The sequence shown here is derived from an EMBL/GenBank/DDBJ whole genome shotgun (WGS) entry which is preliminary data.</text>
</comment>
<sequence length="416" mass="46770">MSDIPLNLVLVLIILLILSAFFSSIETAYSSVNKLRLKSYADENRPGGVKALFISQNFDHALSTILIGNNLVNIAAATISAQVATELFGGNTGLLISTVVMTILVLVFGEVLPKSLAKENAETLALKVSAILLFLMKLFTPLTWLLVKLKQVMTRFVSKSEISPSVTEEELKEMFTISHEEGVLEPNEKELLHNTLDFNDIKVVEILTPRTDLIAIDVHMSIEEITAILVRERFSRLPVYEKSVDNIIGILSERDFLTQIVTKNEVEVRKLIRKPLFVVETLGISTLLPMLQKDRVHMAVVIDEFGGTSGIVTLEDILEELVGEIWDEHDEKIIETQRLGPNEFEFNGDFPLDDFARMVQVELPDSRNHTLGGWLTEEFHYVPTVNEELIYDGIKLIVTEAEDRRIIKVKVVSSEE</sequence>
<evidence type="ECO:0000256" key="4">
    <source>
        <dbReference type="ARBA" id="ARBA00022737"/>
    </source>
</evidence>
<proteinExistence type="inferred from homology"/>
<comment type="similarity">
    <text evidence="2">Belongs to the UPF0053 family.</text>
</comment>
<dbReference type="SMART" id="SM00116">
    <property type="entry name" value="CBS"/>
    <property type="match status" value="2"/>
</dbReference>
<feature type="transmembrane region" description="Helical" evidence="10">
    <location>
        <begin position="94"/>
        <end position="112"/>
    </location>
</feature>
<evidence type="ECO:0000256" key="10">
    <source>
        <dbReference type="SAM" id="Phobius"/>
    </source>
</evidence>
<keyword evidence="4" id="KW-0677">Repeat</keyword>
<feature type="transmembrane region" description="Helical" evidence="10">
    <location>
        <begin position="124"/>
        <end position="147"/>
    </location>
</feature>
<dbReference type="RefSeq" id="WP_273847873.1">
    <property type="nucleotide sequence ID" value="NZ_JAQQWT010000038.1"/>
</dbReference>
<feature type="domain" description="CNNM transmembrane" evidence="12">
    <location>
        <begin position="1"/>
        <end position="188"/>
    </location>
</feature>
<evidence type="ECO:0000256" key="3">
    <source>
        <dbReference type="ARBA" id="ARBA00022692"/>
    </source>
</evidence>
<dbReference type="Proteomes" id="UP001589833">
    <property type="component" value="Unassembled WGS sequence"/>
</dbReference>
<keyword evidence="14" id="KW-1185">Reference proteome</keyword>
<evidence type="ECO:0000313" key="13">
    <source>
        <dbReference type="EMBL" id="MFC0561427.1"/>
    </source>
</evidence>
<evidence type="ECO:0000256" key="8">
    <source>
        <dbReference type="PROSITE-ProRule" id="PRU00703"/>
    </source>
</evidence>
<dbReference type="Pfam" id="PF03471">
    <property type="entry name" value="CorC_HlyC"/>
    <property type="match status" value="1"/>
</dbReference>
<evidence type="ECO:0000259" key="11">
    <source>
        <dbReference type="PROSITE" id="PS51371"/>
    </source>
</evidence>
<dbReference type="InterPro" id="IPR036318">
    <property type="entry name" value="FAD-bd_PCMH-like_sf"/>
</dbReference>
<evidence type="ECO:0000313" key="14">
    <source>
        <dbReference type="Proteomes" id="UP001589833"/>
    </source>
</evidence>
<dbReference type="Gene3D" id="3.10.580.10">
    <property type="entry name" value="CBS-domain"/>
    <property type="match status" value="1"/>
</dbReference>
<dbReference type="SMART" id="SM01091">
    <property type="entry name" value="CorC_HlyC"/>
    <property type="match status" value="1"/>
</dbReference>
<protein>
    <submittedName>
        <fullName evidence="13">Hemolysin family protein</fullName>
    </submittedName>
</protein>
<dbReference type="InterPro" id="IPR000644">
    <property type="entry name" value="CBS_dom"/>
</dbReference>
<dbReference type="PANTHER" id="PTHR22777:SF17">
    <property type="entry name" value="UPF0053 PROTEIN SLL0260"/>
    <property type="match status" value="1"/>
</dbReference>
<dbReference type="PROSITE" id="PS51846">
    <property type="entry name" value="CNNM"/>
    <property type="match status" value="1"/>
</dbReference>
<gene>
    <name evidence="13" type="ORF">ACFFH4_21130</name>
</gene>
<name>A0ABV6NMF2_9BACI</name>
<evidence type="ECO:0000256" key="7">
    <source>
        <dbReference type="ARBA" id="ARBA00023136"/>
    </source>
</evidence>
<feature type="domain" description="CBS" evidence="11">
    <location>
        <begin position="207"/>
        <end position="266"/>
    </location>
</feature>
<keyword evidence="3 9" id="KW-0812">Transmembrane</keyword>